<dbReference type="AlphaFoldDB" id="A0A3M8QXL0"/>
<evidence type="ECO:0000313" key="1">
    <source>
        <dbReference type="EMBL" id="RNF59240.1"/>
    </source>
</evidence>
<sequence length="201" mass="23010">MSQLSEKQRLGQILVARGFISPEQLERALHRQRATQEKIGKLLIADGVVEEHALQLTLTAQARLRHEDRQAQGSRLLAAVAEKLRADLEKLSLDLLKEWQRRVVRLPDREGGERKRREAALRLAMDFPRALTAAQERIEARKRAGEATRLRRILSALQMIEKDFVAFRNSIASVSPYPVNDWSARWQTLGDFAKELQRAMA</sequence>
<name>A0A3M8QXL0_9PROT</name>
<dbReference type="InterPro" id="IPR037257">
    <property type="entry name" value="T2SS_E_N_sf"/>
</dbReference>
<comment type="caution">
    <text evidence="1">The sequence shown here is derived from an EMBL/GenBank/DDBJ whole genome shotgun (WGS) entry which is preliminary data.</text>
</comment>
<dbReference type="SUPFAM" id="SSF160246">
    <property type="entry name" value="EspE N-terminal domain-like"/>
    <property type="match status" value="1"/>
</dbReference>
<protein>
    <submittedName>
        <fullName evidence="1">Uncharacterized protein</fullName>
    </submittedName>
</protein>
<reference evidence="1" key="1">
    <citation type="submission" date="2018-10" db="EMBL/GenBank/DDBJ databases">
        <title>Acidithiobacillus sulfuriphilus sp. nov.: an extremely acidophilic sulfur-oxidizing chemolithotroph isolated from a neutral pH environment.</title>
        <authorList>
            <person name="Falagan C."/>
            <person name="Moya-Beltran A."/>
            <person name="Quatrini R."/>
            <person name="Johnson D.B."/>
        </authorList>
    </citation>
    <scope>NUCLEOTIDE SEQUENCE [LARGE SCALE GENOMIC DNA]</scope>
    <source>
        <strain evidence="1">CJ-2</strain>
    </source>
</reference>
<dbReference type="EMBL" id="RIZI01000188">
    <property type="protein sequence ID" value="RNF59240.1"/>
    <property type="molecule type" value="Genomic_DNA"/>
</dbReference>
<dbReference type="RefSeq" id="WP_123105390.1">
    <property type="nucleotide sequence ID" value="NZ_CP127527.1"/>
</dbReference>
<accession>A0A3M8QXL0</accession>
<dbReference type="OrthoDB" id="5295840at2"/>
<proteinExistence type="predicted"/>
<organism evidence="1">
    <name type="scientific">Acidithiobacillus sulfuriphilus</name>
    <dbReference type="NCBI Taxonomy" id="1867749"/>
    <lineage>
        <taxon>Bacteria</taxon>
        <taxon>Pseudomonadati</taxon>
        <taxon>Pseudomonadota</taxon>
        <taxon>Acidithiobacillia</taxon>
        <taxon>Acidithiobacillales</taxon>
        <taxon>Acidithiobacillaceae</taxon>
        <taxon>Acidithiobacillus</taxon>
    </lineage>
</organism>
<gene>
    <name evidence="1" type="ORF">EC580_12065</name>
</gene>